<dbReference type="Proteomes" id="UP000030854">
    <property type="component" value="Unassembled WGS sequence"/>
</dbReference>
<protein>
    <submittedName>
        <fullName evidence="1">Uncharacterized protein</fullName>
    </submittedName>
</protein>
<comment type="caution">
    <text evidence="1">The sequence shown here is derived from an EMBL/GenBank/DDBJ whole genome shotgun (WGS) entry which is preliminary data.</text>
</comment>
<reference evidence="1 2" key="1">
    <citation type="journal article" date="2014" name="BMC Genomics">
        <title>Adaptive genomic structural variation in the grape powdery mildew pathogen, Erysiphe necator.</title>
        <authorList>
            <person name="Jones L."/>
            <person name="Riaz S."/>
            <person name="Morales-Cruz A."/>
            <person name="Amrine K.C."/>
            <person name="McGuire B."/>
            <person name="Gubler W.D."/>
            <person name="Walker M.A."/>
            <person name="Cantu D."/>
        </authorList>
    </citation>
    <scope>NUCLEOTIDE SEQUENCE [LARGE SCALE GENOMIC DNA]</scope>
    <source>
        <strain evidence="2">c</strain>
    </source>
</reference>
<evidence type="ECO:0000313" key="1">
    <source>
        <dbReference type="EMBL" id="KHJ30645.1"/>
    </source>
</evidence>
<keyword evidence="2" id="KW-1185">Reference proteome</keyword>
<sequence>MKAKFQSKGLSYILKFSLEDFARIAEPNSPNADFDEEMEKVRDSIDKINLNESKKGSSSHKKQVLNIEKKKEYMRDEGTLKFILLQGPEDDDQALLDEYVTSIKLWRYLQSKYRKPSKLAAEQYPKDLNDFEFTPGLTIRDAWNKLKDLRRKIVVTNLLL</sequence>
<organism evidence="1 2">
    <name type="scientific">Uncinula necator</name>
    <name type="common">Grape powdery mildew</name>
    <dbReference type="NCBI Taxonomy" id="52586"/>
    <lineage>
        <taxon>Eukaryota</taxon>
        <taxon>Fungi</taxon>
        <taxon>Dikarya</taxon>
        <taxon>Ascomycota</taxon>
        <taxon>Pezizomycotina</taxon>
        <taxon>Leotiomycetes</taxon>
        <taxon>Erysiphales</taxon>
        <taxon>Erysiphaceae</taxon>
        <taxon>Erysiphe</taxon>
    </lineage>
</organism>
<dbReference type="EMBL" id="JNVN01003822">
    <property type="protein sequence ID" value="KHJ30645.1"/>
    <property type="molecule type" value="Genomic_DNA"/>
</dbReference>
<dbReference type="STRING" id="52586.A0A0B1P031"/>
<gene>
    <name evidence="1" type="ORF">EV44_g5480</name>
</gene>
<evidence type="ECO:0000313" key="2">
    <source>
        <dbReference type="Proteomes" id="UP000030854"/>
    </source>
</evidence>
<dbReference type="AlphaFoldDB" id="A0A0B1P031"/>
<dbReference type="HOGENOM" id="CLU_139931_0_0_1"/>
<proteinExistence type="predicted"/>
<name>A0A0B1P031_UNCNE</name>
<accession>A0A0B1P031</accession>